<keyword evidence="8" id="KW-1185">Reference proteome</keyword>
<gene>
    <name evidence="6 7" type="primary">hslO</name>
    <name evidence="7" type="ORF">MOO45_01205</name>
</gene>
<evidence type="ECO:0000256" key="3">
    <source>
        <dbReference type="ARBA" id="ARBA00023157"/>
    </source>
</evidence>
<dbReference type="EMBL" id="CP093366">
    <property type="protein sequence ID" value="UQS82339.1"/>
    <property type="molecule type" value="Genomic_DNA"/>
</dbReference>
<dbReference type="PANTHER" id="PTHR30111">
    <property type="entry name" value="33 KDA CHAPERONIN"/>
    <property type="match status" value="1"/>
</dbReference>
<accession>A0ABY4P9C1</accession>
<keyword evidence="2 6" id="KW-0862">Zinc</keyword>
<dbReference type="SUPFAM" id="SSF118352">
    <property type="entry name" value="HSP33 redox switch-like"/>
    <property type="match status" value="1"/>
</dbReference>
<dbReference type="NCBIfam" id="NF001033">
    <property type="entry name" value="PRK00114.1"/>
    <property type="match status" value="1"/>
</dbReference>
<dbReference type="InterPro" id="IPR000397">
    <property type="entry name" value="Heat_shock_Hsp33"/>
</dbReference>
<dbReference type="Pfam" id="PF01430">
    <property type="entry name" value="HSP33"/>
    <property type="match status" value="1"/>
</dbReference>
<dbReference type="PIRSF" id="PIRSF005261">
    <property type="entry name" value="Heat_shock_Hsp33"/>
    <property type="match status" value="1"/>
</dbReference>
<organism evidence="7 8">
    <name type="scientific">Bombilactobacillus folatiphilus</name>
    <dbReference type="NCBI Taxonomy" id="2923362"/>
    <lineage>
        <taxon>Bacteria</taxon>
        <taxon>Bacillati</taxon>
        <taxon>Bacillota</taxon>
        <taxon>Bacilli</taxon>
        <taxon>Lactobacillales</taxon>
        <taxon>Lactobacillaceae</taxon>
        <taxon>Bombilactobacillus</taxon>
    </lineage>
</organism>
<dbReference type="RefSeq" id="WP_249514608.1">
    <property type="nucleotide sequence ID" value="NZ_CP093366.1"/>
</dbReference>
<feature type="disulfide bond" description="Redox-active" evidence="6">
    <location>
        <begin position="235"/>
        <end position="237"/>
    </location>
</feature>
<evidence type="ECO:0000256" key="5">
    <source>
        <dbReference type="ARBA" id="ARBA00023284"/>
    </source>
</evidence>
<dbReference type="PANTHER" id="PTHR30111:SF1">
    <property type="entry name" value="33 KDA CHAPERONIN"/>
    <property type="match status" value="1"/>
</dbReference>
<keyword evidence="5 6" id="KW-0676">Redox-active center</keyword>
<dbReference type="SUPFAM" id="SSF64397">
    <property type="entry name" value="Hsp33 domain"/>
    <property type="match status" value="1"/>
</dbReference>
<evidence type="ECO:0000313" key="7">
    <source>
        <dbReference type="EMBL" id="UQS82339.1"/>
    </source>
</evidence>
<dbReference type="InterPro" id="IPR016153">
    <property type="entry name" value="Heat_shock_Hsp33_N"/>
</dbReference>
<keyword evidence="4 6" id="KW-0143">Chaperone</keyword>
<comment type="function">
    <text evidence="6">Redox regulated molecular chaperone. Protects both thermally unfolding and oxidatively damaged proteins from irreversible aggregation. Plays an important role in the bacterial defense system toward oxidative stress.</text>
</comment>
<evidence type="ECO:0000256" key="2">
    <source>
        <dbReference type="ARBA" id="ARBA00022833"/>
    </source>
</evidence>
<protein>
    <recommendedName>
        <fullName evidence="6">33 kDa chaperonin</fullName>
    </recommendedName>
    <alternativeName>
        <fullName evidence="6">Heat shock protein 33 homolog</fullName>
        <shortName evidence="6">HSP33</shortName>
    </alternativeName>
</protein>
<keyword evidence="1 6" id="KW-0963">Cytoplasm</keyword>
<evidence type="ECO:0000256" key="6">
    <source>
        <dbReference type="HAMAP-Rule" id="MF_00117"/>
    </source>
</evidence>
<dbReference type="InterPro" id="IPR016154">
    <property type="entry name" value="Heat_shock_Hsp33_C"/>
</dbReference>
<name>A0ABY4P9C1_9LACO</name>
<evidence type="ECO:0000256" key="1">
    <source>
        <dbReference type="ARBA" id="ARBA00022490"/>
    </source>
</evidence>
<comment type="subcellular location">
    <subcellularLocation>
        <location evidence="6">Cytoplasm</location>
    </subcellularLocation>
</comment>
<feature type="disulfide bond" description="Redox-active" evidence="6">
    <location>
        <begin position="268"/>
        <end position="271"/>
    </location>
</feature>
<dbReference type="Gene3D" id="3.55.30.10">
    <property type="entry name" value="Hsp33 domain"/>
    <property type="match status" value="1"/>
</dbReference>
<dbReference type="CDD" id="cd00498">
    <property type="entry name" value="Hsp33"/>
    <property type="match status" value="1"/>
</dbReference>
<evidence type="ECO:0000313" key="8">
    <source>
        <dbReference type="Proteomes" id="UP000831495"/>
    </source>
</evidence>
<evidence type="ECO:0000256" key="4">
    <source>
        <dbReference type="ARBA" id="ARBA00023186"/>
    </source>
</evidence>
<comment type="similarity">
    <text evidence="6">Belongs to the HSP33 family.</text>
</comment>
<reference evidence="7" key="1">
    <citation type="journal article" date="2022" name="Int. J. Syst. Evol. Microbiol.">
        <title>Apilactobacillus apisilvae sp. nov., Nicolia spurrieriana gen. nov. sp. nov., Bombilactobacillus folatiphilus sp. nov. and Bombilactobacillus thymidiniphilus sp. nov., four new lactic acid bacterial isolates from stingless bees Tetragonula carbonaria and Austroplebeia australis.</title>
        <authorList>
            <person name="Oliphant S.A."/>
            <person name="Watson-Haigh N.S."/>
            <person name="Sumby K.M."/>
            <person name="Gardner J."/>
            <person name="Groom S."/>
            <person name="Jiranek V."/>
        </authorList>
    </citation>
    <scope>NUCLEOTIDE SEQUENCE</scope>
    <source>
        <strain evidence="7">SG4_D2</strain>
    </source>
</reference>
<keyword evidence="3 6" id="KW-1015">Disulfide bond</keyword>
<sequence>MDYLVKSLNYNSHFRIYVVNATQLVATAQSNHDTWSASSAALGRSLIGTLLLSTSMLKNDELMTTRINGGGPVGLILADGNAQGQVKGYIQNPHISLPLNAKGKIDVAKAVGQDGVLAVTKDQKMAQPFTGKVPLISGELAEDYAYYLVQSEQIPAAVGLSVFVESDNHVSCAGGFMVQALPNAQDGEIDTLTKTIQQLPPLHELFQQYTPEEIVNLLFTQPAKILERMPVEFQCDCSQEHFAQTLRALPKSELQELAQLKQDTEIVCKFCGQKYQFTPQQFQQMILEK</sequence>
<dbReference type="Gene3D" id="3.90.1280.10">
    <property type="entry name" value="HSP33 redox switch-like"/>
    <property type="match status" value="1"/>
</dbReference>
<dbReference type="Proteomes" id="UP000831495">
    <property type="component" value="Chromosome"/>
</dbReference>
<dbReference type="HAMAP" id="MF_00117">
    <property type="entry name" value="HslO"/>
    <property type="match status" value="1"/>
</dbReference>
<comment type="PTM">
    <text evidence="6">Under oxidizing conditions two disulfide bonds are formed involving the reactive cysteines. Under reducing conditions zinc is bound to the reactive cysteines and the protein is inactive.</text>
</comment>
<proteinExistence type="inferred from homology"/>